<sequence length="63" mass="7668">MNNSMEKRTARLTLLIDPEKKAAFEELCKQEDVTPSQRVRQFIREYVEERLGPDWREEREKRS</sequence>
<comment type="caution">
    <text evidence="2">The sequence shown here is derived from an EMBL/GenBank/DDBJ whole genome shotgun (WGS) entry which is preliminary data.</text>
</comment>
<keyword evidence="3" id="KW-1185">Reference proteome</keyword>
<dbReference type="InterPro" id="IPR045559">
    <property type="entry name" value="RHH_9"/>
</dbReference>
<dbReference type="Gene3D" id="1.10.1220.10">
    <property type="entry name" value="Met repressor-like"/>
    <property type="match status" value="1"/>
</dbReference>
<evidence type="ECO:0000313" key="3">
    <source>
        <dbReference type="Proteomes" id="UP000340077"/>
    </source>
</evidence>
<dbReference type="SUPFAM" id="SSF47598">
    <property type="entry name" value="Ribbon-helix-helix"/>
    <property type="match status" value="1"/>
</dbReference>
<dbReference type="Proteomes" id="UP000340077">
    <property type="component" value="Unassembled WGS sequence"/>
</dbReference>
<accession>A0A5M3PLZ8</accession>
<evidence type="ECO:0000313" key="2">
    <source>
        <dbReference type="EMBL" id="GBO83954.1"/>
    </source>
</evidence>
<dbReference type="AlphaFoldDB" id="A0A5M3PLZ8"/>
<organism evidence="2 3">
    <name type="scientific">Marinobacter salsuginis</name>
    <dbReference type="NCBI Taxonomy" id="418719"/>
    <lineage>
        <taxon>Bacteria</taxon>
        <taxon>Pseudomonadati</taxon>
        <taxon>Pseudomonadota</taxon>
        <taxon>Gammaproteobacteria</taxon>
        <taxon>Pseudomonadales</taxon>
        <taxon>Marinobacteraceae</taxon>
        <taxon>Marinobacter</taxon>
    </lineage>
</organism>
<dbReference type="GO" id="GO:0006355">
    <property type="term" value="P:regulation of DNA-templated transcription"/>
    <property type="evidence" value="ECO:0007669"/>
    <property type="project" value="InterPro"/>
</dbReference>
<feature type="domain" description="Ribbon-helix-helix protein RHH" evidence="1">
    <location>
        <begin position="5"/>
        <end position="56"/>
    </location>
</feature>
<protein>
    <recommendedName>
        <fullName evidence="1">Ribbon-helix-helix protein RHH domain-containing protein</fullName>
    </recommendedName>
</protein>
<dbReference type="InterPro" id="IPR013321">
    <property type="entry name" value="Arc_rbn_hlx_hlx"/>
</dbReference>
<evidence type="ECO:0000259" key="1">
    <source>
        <dbReference type="Pfam" id="PF19839"/>
    </source>
</evidence>
<reference evidence="2 3" key="1">
    <citation type="journal article" date="2019" name="J. Gen. Appl. Microbiol.">
        <title>Aerobic degradation of cis-dichloroethene by the marine bacterium Marinobacter salsuginis strain 5N-3.</title>
        <authorList>
            <person name="Inoue Y."/>
            <person name="Fukunaga Y."/>
            <person name="Katsumata H."/>
            <person name="Ohji S."/>
            <person name="Hosoyama A."/>
            <person name="Mori K."/>
            <person name="Ando K."/>
        </authorList>
    </citation>
    <scope>NUCLEOTIDE SEQUENCE [LARGE SCALE GENOMIC DNA]</scope>
    <source>
        <strain evidence="2 3">5N-3</strain>
    </source>
</reference>
<dbReference type="EMBL" id="BGZH01000001">
    <property type="protein sequence ID" value="GBO83954.1"/>
    <property type="molecule type" value="Genomic_DNA"/>
</dbReference>
<dbReference type="Pfam" id="PF19839">
    <property type="entry name" value="RHH_9"/>
    <property type="match status" value="1"/>
</dbReference>
<name>A0A5M3PLZ8_9GAMM</name>
<proteinExistence type="predicted"/>
<dbReference type="InterPro" id="IPR010985">
    <property type="entry name" value="Ribbon_hlx_hlx"/>
</dbReference>
<gene>
    <name evidence="2" type="ORF">MS5N3_14050</name>
</gene>